<gene>
    <name evidence="2" type="ORF">CJ229_003060</name>
</gene>
<evidence type="ECO:0000256" key="1">
    <source>
        <dbReference type="SAM" id="Phobius"/>
    </source>
</evidence>
<dbReference type="RefSeq" id="WP_070622845.1">
    <property type="nucleotide sequence ID" value="NZ_CP136964.1"/>
</dbReference>
<dbReference type="KEGG" id="nmy:CJ229_003060"/>
<organism evidence="2 3">
    <name type="scientific">Nosocomiicoccus massiliensis</name>
    <dbReference type="NCBI Taxonomy" id="1232430"/>
    <lineage>
        <taxon>Bacteria</taxon>
        <taxon>Bacillati</taxon>
        <taxon>Bacillota</taxon>
        <taxon>Bacilli</taxon>
        <taxon>Bacillales</taxon>
        <taxon>Staphylococcaceae</taxon>
        <taxon>Nosocomiicoccus</taxon>
    </lineage>
</organism>
<keyword evidence="1" id="KW-0472">Membrane</keyword>
<reference evidence="3" key="1">
    <citation type="submission" date="2017-09" db="EMBL/GenBank/DDBJ databases">
        <title>Bacterial strain isolated from the female urinary microbiota.</title>
        <authorList>
            <person name="Thomas-White K."/>
            <person name="Kumar N."/>
            <person name="Forster S."/>
            <person name="Putonti C."/>
            <person name="Lawley T."/>
            <person name="Wolfe A.J."/>
        </authorList>
    </citation>
    <scope>NUCLEOTIDE SEQUENCE [LARGE SCALE GENOMIC DNA]</scope>
    <source>
        <strain evidence="3">UMB0959</strain>
    </source>
</reference>
<feature type="transmembrane region" description="Helical" evidence="1">
    <location>
        <begin position="6"/>
        <end position="25"/>
    </location>
</feature>
<keyword evidence="1" id="KW-0812">Transmembrane</keyword>
<proteinExistence type="predicted"/>
<name>A0AAF1BP14_9STAP</name>
<dbReference type="AlphaFoldDB" id="A0AAF1BP14"/>
<protein>
    <submittedName>
        <fullName evidence="2">Uncharacterized protein</fullName>
    </submittedName>
</protein>
<sequence>MSSIPLWLYCLFVIYITSMTLLNINTEFVQLARISMSISRTDYIDIFKPVFYFIIVIAIFFVMRFIQSFKEEKL</sequence>
<evidence type="ECO:0000313" key="2">
    <source>
        <dbReference type="EMBL" id="WOS96740.1"/>
    </source>
</evidence>
<keyword evidence="3" id="KW-1185">Reference proteome</keyword>
<keyword evidence="1" id="KW-1133">Transmembrane helix</keyword>
<evidence type="ECO:0000313" key="3">
    <source>
        <dbReference type="Proteomes" id="UP000243626"/>
    </source>
</evidence>
<dbReference type="EMBL" id="CP136964">
    <property type="protein sequence ID" value="WOS96740.1"/>
    <property type="molecule type" value="Genomic_DNA"/>
</dbReference>
<dbReference type="Proteomes" id="UP000243626">
    <property type="component" value="Chromosome"/>
</dbReference>
<feature type="transmembrane region" description="Helical" evidence="1">
    <location>
        <begin position="46"/>
        <end position="66"/>
    </location>
</feature>
<accession>A0AAF1BP14</accession>